<evidence type="ECO:0000313" key="8">
    <source>
        <dbReference type="EMBL" id="EIE77888.1"/>
    </source>
</evidence>
<dbReference type="VEuPathDB" id="FungiDB:RO3G_02592"/>
<keyword evidence="4" id="KW-0067">ATP-binding</keyword>
<dbReference type="PANTHER" id="PTHR45630:SF7">
    <property type="entry name" value="ENDOPLASMIC RETICULUM TRANSMEMBRANE HELIX TRANSLOCASE"/>
    <property type="match status" value="1"/>
</dbReference>
<keyword evidence="7" id="KW-0812">Transmembrane</keyword>
<dbReference type="GO" id="GO:0005524">
    <property type="term" value="F:ATP binding"/>
    <property type="evidence" value="ECO:0007669"/>
    <property type="project" value="UniProtKB-KW"/>
</dbReference>
<sequence length="63" mass="7157">MLMAVCFLCISRGRPLDKLSKERPQPNIFNPYIILSVLGQFAIHIASLVYINSLAKSLEPRRI</sequence>
<dbReference type="InterPro" id="IPR006544">
    <property type="entry name" value="P-type_TPase_V"/>
</dbReference>
<evidence type="ECO:0000256" key="2">
    <source>
        <dbReference type="ARBA" id="ARBA00022723"/>
    </source>
</evidence>
<dbReference type="GeneID" id="93609564"/>
<evidence type="ECO:0000256" key="1">
    <source>
        <dbReference type="ARBA" id="ARBA00004141"/>
    </source>
</evidence>
<organism evidence="8 9">
    <name type="scientific">Rhizopus delemar (strain RA 99-880 / ATCC MYA-4621 / FGSC 9543 / NRRL 43880)</name>
    <name type="common">Mucormycosis agent</name>
    <name type="synonym">Rhizopus arrhizus var. delemar</name>
    <dbReference type="NCBI Taxonomy" id="246409"/>
    <lineage>
        <taxon>Eukaryota</taxon>
        <taxon>Fungi</taxon>
        <taxon>Fungi incertae sedis</taxon>
        <taxon>Mucoromycota</taxon>
        <taxon>Mucoromycotina</taxon>
        <taxon>Mucoromycetes</taxon>
        <taxon>Mucorales</taxon>
        <taxon>Mucorineae</taxon>
        <taxon>Rhizopodaceae</taxon>
        <taxon>Rhizopus</taxon>
    </lineage>
</organism>
<keyword evidence="7" id="KW-0472">Membrane</keyword>
<keyword evidence="5" id="KW-0460">Magnesium</keyword>
<accession>I1BNV8</accession>
<evidence type="ECO:0000256" key="6">
    <source>
        <dbReference type="ARBA" id="ARBA00022967"/>
    </source>
</evidence>
<comment type="subcellular location">
    <subcellularLocation>
        <location evidence="1">Membrane</location>
        <topology evidence="1">Multi-pass membrane protein</topology>
    </subcellularLocation>
</comment>
<keyword evidence="2" id="KW-0479">Metal-binding</keyword>
<gene>
    <name evidence="8" type="ORF">RO3G_02592</name>
</gene>
<protein>
    <recommendedName>
        <fullName evidence="10">Cation-transporting P-type ATPase C-terminal domain-containing protein</fullName>
    </recommendedName>
</protein>
<evidence type="ECO:0000256" key="7">
    <source>
        <dbReference type="SAM" id="Phobius"/>
    </source>
</evidence>
<dbReference type="PANTHER" id="PTHR45630">
    <property type="entry name" value="CATION-TRANSPORTING ATPASE-RELATED"/>
    <property type="match status" value="1"/>
</dbReference>
<dbReference type="GO" id="GO:0046872">
    <property type="term" value="F:metal ion binding"/>
    <property type="evidence" value="ECO:0007669"/>
    <property type="project" value="UniProtKB-KW"/>
</dbReference>
<feature type="transmembrane region" description="Helical" evidence="7">
    <location>
        <begin position="29"/>
        <end position="51"/>
    </location>
</feature>
<dbReference type="InParanoid" id="I1BNV8"/>
<evidence type="ECO:0008006" key="10">
    <source>
        <dbReference type="Google" id="ProtNLM"/>
    </source>
</evidence>
<reference evidence="8 9" key="1">
    <citation type="journal article" date="2009" name="PLoS Genet.">
        <title>Genomic analysis of the basal lineage fungus Rhizopus oryzae reveals a whole-genome duplication.</title>
        <authorList>
            <person name="Ma L.-J."/>
            <person name="Ibrahim A.S."/>
            <person name="Skory C."/>
            <person name="Grabherr M.G."/>
            <person name="Burger G."/>
            <person name="Butler M."/>
            <person name="Elias M."/>
            <person name="Idnurm A."/>
            <person name="Lang B.F."/>
            <person name="Sone T."/>
            <person name="Abe A."/>
            <person name="Calvo S.E."/>
            <person name="Corrochano L.M."/>
            <person name="Engels R."/>
            <person name="Fu J."/>
            <person name="Hansberg W."/>
            <person name="Kim J.-M."/>
            <person name="Kodira C.D."/>
            <person name="Koehrsen M.J."/>
            <person name="Liu B."/>
            <person name="Miranda-Saavedra D."/>
            <person name="O'Leary S."/>
            <person name="Ortiz-Castellanos L."/>
            <person name="Poulter R."/>
            <person name="Rodriguez-Romero J."/>
            <person name="Ruiz-Herrera J."/>
            <person name="Shen Y.-Q."/>
            <person name="Zeng Q."/>
            <person name="Galagan J."/>
            <person name="Birren B.W."/>
            <person name="Cuomo C.A."/>
            <person name="Wickes B.L."/>
        </authorList>
    </citation>
    <scope>NUCLEOTIDE SEQUENCE [LARGE SCALE GENOMIC DNA]</scope>
    <source>
        <strain evidence="9">RA 99-880 / ATCC MYA-4621 / FGSC 9543 / NRRL 43880</strain>
    </source>
</reference>
<evidence type="ECO:0000313" key="9">
    <source>
        <dbReference type="Proteomes" id="UP000009138"/>
    </source>
</evidence>
<evidence type="ECO:0000256" key="5">
    <source>
        <dbReference type="ARBA" id="ARBA00022842"/>
    </source>
</evidence>
<keyword evidence="7" id="KW-1133">Transmembrane helix</keyword>
<dbReference type="EMBL" id="CH476733">
    <property type="protein sequence ID" value="EIE77888.1"/>
    <property type="molecule type" value="Genomic_DNA"/>
</dbReference>
<dbReference type="GO" id="GO:0006874">
    <property type="term" value="P:intracellular calcium ion homeostasis"/>
    <property type="evidence" value="ECO:0007669"/>
    <property type="project" value="TreeGrafter"/>
</dbReference>
<dbReference type="OrthoDB" id="48943at2759"/>
<dbReference type="GO" id="GO:0019829">
    <property type="term" value="F:ATPase-coupled monoatomic cation transmembrane transporter activity"/>
    <property type="evidence" value="ECO:0007669"/>
    <property type="project" value="TreeGrafter"/>
</dbReference>
<name>I1BNV8_RHIO9</name>
<dbReference type="GO" id="GO:0015662">
    <property type="term" value="F:P-type ion transporter activity"/>
    <property type="evidence" value="ECO:0007669"/>
    <property type="project" value="TreeGrafter"/>
</dbReference>
<proteinExistence type="predicted"/>
<dbReference type="RefSeq" id="XP_067513284.1">
    <property type="nucleotide sequence ID" value="XM_067657183.1"/>
</dbReference>
<keyword evidence="9" id="KW-1185">Reference proteome</keyword>
<dbReference type="AlphaFoldDB" id="I1BNV8"/>
<dbReference type="GO" id="GO:0005789">
    <property type="term" value="C:endoplasmic reticulum membrane"/>
    <property type="evidence" value="ECO:0007669"/>
    <property type="project" value="TreeGrafter"/>
</dbReference>
<keyword evidence="3" id="KW-0547">Nucleotide-binding</keyword>
<dbReference type="Proteomes" id="UP000009138">
    <property type="component" value="Unassembled WGS sequence"/>
</dbReference>
<dbReference type="eggNOG" id="KOG0209">
    <property type="taxonomic scope" value="Eukaryota"/>
</dbReference>
<dbReference type="STRING" id="246409.I1BNV8"/>
<evidence type="ECO:0000256" key="3">
    <source>
        <dbReference type="ARBA" id="ARBA00022741"/>
    </source>
</evidence>
<evidence type="ECO:0000256" key="4">
    <source>
        <dbReference type="ARBA" id="ARBA00022840"/>
    </source>
</evidence>
<keyword evidence="6" id="KW-1278">Translocase</keyword>